<comment type="caution">
    <text evidence="2">The sequence shown here is derived from an EMBL/GenBank/DDBJ whole genome shotgun (WGS) entry which is preliminary data.</text>
</comment>
<dbReference type="EMBL" id="CAKLBY020000320">
    <property type="protein sequence ID" value="CAK7945267.1"/>
    <property type="molecule type" value="Genomic_DNA"/>
</dbReference>
<evidence type="ECO:0000256" key="1">
    <source>
        <dbReference type="SAM" id="MobiDB-lite"/>
    </source>
</evidence>
<feature type="compositionally biased region" description="Polar residues" evidence="1">
    <location>
        <begin position="14"/>
        <end position="23"/>
    </location>
</feature>
<dbReference type="Proteomes" id="UP001162060">
    <property type="component" value="Unassembled WGS sequence"/>
</dbReference>
<evidence type="ECO:0000313" key="3">
    <source>
        <dbReference type="Proteomes" id="UP001162060"/>
    </source>
</evidence>
<sequence length="203" mass="22338">MALPSSHIAKRTRPQPSSISTKHVSGDDHVSTCFEDSEGLHPVDDFPVLDDVQPRRKRPMLAADLRFLEKLPPLRNYHRERSGRRGGVNGGDGDRSLWMRALEESMEETSFVTRERPTRAALVAPVPISVGKHRSSHFVPGPVAVVHAARIGVPGPSPMMTPITRISSADDDAIRRQRRFALQAVRGGGKDDEARPATEGFVL</sequence>
<proteinExistence type="predicted"/>
<organism evidence="2 3">
    <name type="scientific">Peronospora matthiolae</name>
    <dbReference type="NCBI Taxonomy" id="2874970"/>
    <lineage>
        <taxon>Eukaryota</taxon>
        <taxon>Sar</taxon>
        <taxon>Stramenopiles</taxon>
        <taxon>Oomycota</taxon>
        <taxon>Peronosporomycetes</taxon>
        <taxon>Peronosporales</taxon>
        <taxon>Peronosporaceae</taxon>
        <taxon>Peronospora</taxon>
    </lineage>
</organism>
<evidence type="ECO:0000313" key="2">
    <source>
        <dbReference type="EMBL" id="CAK7945267.1"/>
    </source>
</evidence>
<accession>A0AAV1VFZ8</accession>
<dbReference type="AlphaFoldDB" id="A0AAV1VFZ8"/>
<gene>
    <name evidence="2" type="ORF">PM001_LOCUS30417</name>
</gene>
<feature type="region of interest" description="Disordered" evidence="1">
    <location>
        <begin position="184"/>
        <end position="203"/>
    </location>
</feature>
<protein>
    <submittedName>
        <fullName evidence="2">Uncharacterized protein</fullName>
    </submittedName>
</protein>
<name>A0AAV1VFZ8_9STRA</name>
<reference evidence="2" key="1">
    <citation type="submission" date="2024-01" db="EMBL/GenBank/DDBJ databases">
        <authorList>
            <person name="Webb A."/>
        </authorList>
    </citation>
    <scope>NUCLEOTIDE SEQUENCE</scope>
    <source>
        <strain evidence="2">Pm1</strain>
    </source>
</reference>
<feature type="region of interest" description="Disordered" evidence="1">
    <location>
        <begin position="1"/>
        <end position="46"/>
    </location>
</feature>